<organism evidence="2 3">
    <name type="scientific">Punica granatum</name>
    <name type="common">Pomegranate</name>
    <dbReference type="NCBI Taxonomy" id="22663"/>
    <lineage>
        <taxon>Eukaryota</taxon>
        <taxon>Viridiplantae</taxon>
        <taxon>Streptophyta</taxon>
        <taxon>Embryophyta</taxon>
        <taxon>Tracheophyta</taxon>
        <taxon>Spermatophyta</taxon>
        <taxon>Magnoliopsida</taxon>
        <taxon>eudicotyledons</taxon>
        <taxon>Gunneridae</taxon>
        <taxon>Pentapetalae</taxon>
        <taxon>rosids</taxon>
        <taxon>malvids</taxon>
        <taxon>Myrtales</taxon>
        <taxon>Lythraceae</taxon>
        <taxon>Punica</taxon>
    </lineage>
</organism>
<dbReference type="AlphaFoldDB" id="A0A2I0HLE8"/>
<gene>
    <name evidence="2" type="ORF">CRG98_047309</name>
</gene>
<sequence>MANRFLDMRAYSSLGFLIRIDCFAKFTVSKRVRTATRLSAPSSTAPRYQELAQARKRIESQSRDSSLECHAGPNAGEGTKGLPSQGLAHRRHFRPARTYVMLTRLPSAIDYRINV</sequence>
<evidence type="ECO:0000313" key="3">
    <source>
        <dbReference type="Proteomes" id="UP000233551"/>
    </source>
</evidence>
<accession>A0A2I0HLE8</accession>
<reference evidence="2 3" key="1">
    <citation type="submission" date="2017-11" db="EMBL/GenBank/DDBJ databases">
        <title>De-novo sequencing of pomegranate (Punica granatum L.) genome.</title>
        <authorList>
            <person name="Akparov Z."/>
            <person name="Amiraslanov A."/>
            <person name="Hajiyeva S."/>
            <person name="Abbasov M."/>
            <person name="Kaur K."/>
            <person name="Hamwieh A."/>
            <person name="Solovyev V."/>
            <person name="Salamov A."/>
            <person name="Braich B."/>
            <person name="Kosarev P."/>
            <person name="Mahmoud A."/>
            <person name="Hajiyev E."/>
            <person name="Babayeva S."/>
            <person name="Izzatullayeva V."/>
            <person name="Mammadov A."/>
            <person name="Mammadov A."/>
            <person name="Sharifova S."/>
            <person name="Ojaghi J."/>
            <person name="Eynullazada K."/>
            <person name="Bayramov B."/>
            <person name="Abdulazimova A."/>
            <person name="Shahmuradov I."/>
        </authorList>
    </citation>
    <scope>NUCLEOTIDE SEQUENCE [LARGE SCALE GENOMIC DNA]</scope>
    <source>
        <strain evidence="3">cv. AG2017</strain>
        <tissue evidence="2">Leaf</tissue>
    </source>
</reference>
<feature type="region of interest" description="Disordered" evidence="1">
    <location>
        <begin position="56"/>
        <end position="87"/>
    </location>
</feature>
<evidence type="ECO:0000256" key="1">
    <source>
        <dbReference type="SAM" id="MobiDB-lite"/>
    </source>
</evidence>
<protein>
    <submittedName>
        <fullName evidence="2">Uncharacterized protein</fullName>
    </submittedName>
</protein>
<keyword evidence="3" id="KW-1185">Reference proteome</keyword>
<feature type="compositionally biased region" description="Basic and acidic residues" evidence="1">
    <location>
        <begin position="56"/>
        <end position="67"/>
    </location>
</feature>
<comment type="caution">
    <text evidence="2">The sequence shown here is derived from an EMBL/GenBank/DDBJ whole genome shotgun (WGS) entry which is preliminary data.</text>
</comment>
<proteinExistence type="predicted"/>
<dbReference type="Proteomes" id="UP000233551">
    <property type="component" value="Unassembled WGS sequence"/>
</dbReference>
<evidence type="ECO:0000313" key="2">
    <source>
        <dbReference type="EMBL" id="PKI32300.1"/>
    </source>
</evidence>
<name>A0A2I0HLE8_PUNGR</name>
<dbReference type="EMBL" id="PGOL01007835">
    <property type="protein sequence ID" value="PKI32300.1"/>
    <property type="molecule type" value="Genomic_DNA"/>
</dbReference>